<dbReference type="AlphaFoldDB" id="A0A0P6Y857"/>
<name>A0A0P6Y857_9CHLR</name>
<dbReference type="RefSeq" id="WP_054534314.1">
    <property type="nucleotide sequence ID" value="NZ_LGKP01000015.1"/>
</dbReference>
<dbReference type="GO" id="GO:0016887">
    <property type="term" value="F:ATP hydrolysis activity"/>
    <property type="evidence" value="ECO:0007669"/>
    <property type="project" value="InterPro"/>
</dbReference>
<dbReference type="STRING" id="70996.SE18_10080"/>
<dbReference type="Pfam" id="PF00005">
    <property type="entry name" value="ABC_tran"/>
    <property type="match status" value="1"/>
</dbReference>
<comment type="caution">
    <text evidence="5">The sequence shown here is derived from an EMBL/GenBank/DDBJ whole genome shotgun (WGS) entry which is preliminary data.</text>
</comment>
<dbReference type="PANTHER" id="PTHR42711">
    <property type="entry name" value="ABC TRANSPORTER ATP-BINDING PROTEIN"/>
    <property type="match status" value="1"/>
</dbReference>
<keyword evidence="3" id="KW-0067">ATP-binding</keyword>
<dbReference type="PROSITE" id="PS50893">
    <property type="entry name" value="ABC_TRANSPORTER_2"/>
    <property type="match status" value="1"/>
</dbReference>
<dbReference type="InterPro" id="IPR027417">
    <property type="entry name" value="P-loop_NTPase"/>
</dbReference>
<dbReference type="InterPro" id="IPR003593">
    <property type="entry name" value="AAA+_ATPase"/>
</dbReference>
<reference evidence="5 6" key="1">
    <citation type="submission" date="2015-07" db="EMBL/GenBank/DDBJ databases">
        <title>Whole genome sequence of Herpetosiphon geysericola DSM 7119.</title>
        <authorList>
            <person name="Hemp J."/>
            <person name="Ward L.M."/>
            <person name="Pace L.A."/>
            <person name="Fischer W.W."/>
        </authorList>
    </citation>
    <scope>NUCLEOTIDE SEQUENCE [LARGE SCALE GENOMIC DNA]</scope>
    <source>
        <strain evidence="5 6">DSM 7119</strain>
    </source>
</reference>
<evidence type="ECO:0000256" key="2">
    <source>
        <dbReference type="ARBA" id="ARBA00022741"/>
    </source>
</evidence>
<dbReference type="InterPro" id="IPR003439">
    <property type="entry name" value="ABC_transporter-like_ATP-bd"/>
</dbReference>
<keyword evidence="6" id="KW-1185">Reference proteome</keyword>
<keyword evidence="2" id="KW-0547">Nucleotide-binding</keyword>
<dbReference type="PATRIC" id="fig|70996.4.peg.4580"/>
<dbReference type="GO" id="GO:0005524">
    <property type="term" value="F:ATP binding"/>
    <property type="evidence" value="ECO:0007669"/>
    <property type="project" value="UniProtKB-KW"/>
</dbReference>
<dbReference type="InterPro" id="IPR050763">
    <property type="entry name" value="ABC_transporter_ATP-binding"/>
</dbReference>
<dbReference type="SMART" id="SM00382">
    <property type="entry name" value="AAA"/>
    <property type="match status" value="1"/>
</dbReference>
<dbReference type="SUPFAM" id="SSF52540">
    <property type="entry name" value="P-loop containing nucleoside triphosphate hydrolases"/>
    <property type="match status" value="1"/>
</dbReference>
<protein>
    <submittedName>
        <fullName evidence="5">ABC transporter</fullName>
    </submittedName>
</protein>
<sequence length="327" mass="36574">MSQTIKVDTLIKTFQVPEREAGLKAAVGSLFKRKYREVEAVKKISFGIDAGEIVGFLGPNGAGKTTTLKMLAGLLFPTSGQIDVLGYEPQRREKELLRQITIVMGQRNQLMWDIPALDSFELQRAIYQIPEGEFRRMRDELIDLLNMGDLVKKPVRNLSLGERMKAEFISALLHRPKVLFLDEPTIGLDVTAQRLIREFVAAYNQRYQASVMLTSHYMADVQALCKRVIVIHHGQLLYDGGLAGLVEKFAAYKTIGVTLNDPDLDLSEYGEIISNSKGQVNLRVPKSATAQITTRLLNEVAISDLTIEDPAIDSIIEQVFQQEAQVV</sequence>
<dbReference type="PROSITE" id="PS00211">
    <property type="entry name" value="ABC_TRANSPORTER_1"/>
    <property type="match status" value="1"/>
</dbReference>
<dbReference type="PANTHER" id="PTHR42711:SF4">
    <property type="entry name" value="ABC TRANSPORTER RELATED"/>
    <property type="match status" value="1"/>
</dbReference>
<evidence type="ECO:0000256" key="3">
    <source>
        <dbReference type="ARBA" id="ARBA00022840"/>
    </source>
</evidence>
<keyword evidence="1" id="KW-0813">Transport</keyword>
<proteinExistence type="predicted"/>
<dbReference type="OrthoDB" id="9804819at2"/>
<dbReference type="Gene3D" id="3.40.50.300">
    <property type="entry name" value="P-loop containing nucleotide triphosphate hydrolases"/>
    <property type="match status" value="1"/>
</dbReference>
<evidence type="ECO:0000259" key="4">
    <source>
        <dbReference type="PROSITE" id="PS50893"/>
    </source>
</evidence>
<evidence type="ECO:0000256" key="1">
    <source>
        <dbReference type="ARBA" id="ARBA00022448"/>
    </source>
</evidence>
<dbReference type="Proteomes" id="UP000050277">
    <property type="component" value="Unassembled WGS sequence"/>
</dbReference>
<accession>A0A0P6Y857</accession>
<dbReference type="InterPro" id="IPR017871">
    <property type="entry name" value="ABC_transporter-like_CS"/>
</dbReference>
<dbReference type="EMBL" id="LGKP01000015">
    <property type="protein sequence ID" value="KPL88991.1"/>
    <property type="molecule type" value="Genomic_DNA"/>
</dbReference>
<evidence type="ECO:0000313" key="5">
    <source>
        <dbReference type="EMBL" id="KPL88991.1"/>
    </source>
</evidence>
<organism evidence="5 6">
    <name type="scientific">Herpetosiphon geysericola</name>
    <dbReference type="NCBI Taxonomy" id="70996"/>
    <lineage>
        <taxon>Bacteria</taxon>
        <taxon>Bacillati</taxon>
        <taxon>Chloroflexota</taxon>
        <taxon>Chloroflexia</taxon>
        <taxon>Herpetosiphonales</taxon>
        <taxon>Herpetosiphonaceae</taxon>
        <taxon>Herpetosiphon</taxon>
    </lineage>
</organism>
<evidence type="ECO:0000313" key="6">
    <source>
        <dbReference type="Proteomes" id="UP000050277"/>
    </source>
</evidence>
<gene>
    <name evidence="5" type="ORF">SE18_10080</name>
</gene>
<feature type="domain" description="ABC transporter" evidence="4">
    <location>
        <begin position="25"/>
        <end position="258"/>
    </location>
</feature>